<dbReference type="InterPro" id="IPR010359">
    <property type="entry name" value="IrrE_HExxH"/>
</dbReference>
<dbReference type="PANTHER" id="PTHR36924">
    <property type="entry name" value="ANTITOXIN HIGA-1"/>
    <property type="match status" value="1"/>
</dbReference>
<keyword evidence="2" id="KW-0238">DNA-binding</keyword>
<dbReference type="AlphaFoldDB" id="A0A3B1CVL6"/>
<reference evidence="4" key="1">
    <citation type="submission" date="2018-06" db="EMBL/GenBank/DDBJ databases">
        <authorList>
            <person name="Zhirakovskaya E."/>
        </authorList>
    </citation>
    <scope>NUCLEOTIDE SEQUENCE</scope>
</reference>
<dbReference type="Gene3D" id="1.10.10.2910">
    <property type="match status" value="1"/>
</dbReference>
<dbReference type="Gene3D" id="1.10.260.40">
    <property type="entry name" value="lambda repressor-like DNA-binding domains"/>
    <property type="match status" value="1"/>
</dbReference>
<dbReference type="EMBL" id="UOGI01000364">
    <property type="protein sequence ID" value="VAX34646.1"/>
    <property type="molecule type" value="Genomic_DNA"/>
</dbReference>
<organism evidence="4">
    <name type="scientific">hydrothermal vent metagenome</name>
    <dbReference type="NCBI Taxonomy" id="652676"/>
    <lineage>
        <taxon>unclassified sequences</taxon>
        <taxon>metagenomes</taxon>
        <taxon>ecological metagenomes</taxon>
    </lineage>
</organism>
<evidence type="ECO:0000259" key="3">
    <source>
        <dbReference type="PROSITE" id="PS50943"/>
    </source>
</evidence>
<dbReference type="Pfam" id="PF01381">
    <property type="entry name" value="HTH_3"/>
    <property type="match status" value="1"/>
</dbReference>
<evidence type="ECO:0000256" key="2">
    <source>
        <dbReference type="ARBA" id="ARBA00023125"/>
    </source>
</evidence>
<dbReference type="InterPro" id="IPR010982">
    <property type="entry name" value="Lambda_DNA-bd_dom_sf"/>
</dbReference>
<comment type="similarity">
    <text evidence="1">Belongs to the short-chain fatty acyl-CoA assimilation regulator (ScfR) family.</text>
</comment>
<dbReference type="PANTHER" id="PTHR36924:SF1">
    <property type="entry name" value="ANTITOXIN HIGA-1"/>
    <property type="match status" value="1"/>
</dbReference>
<dbReference type="SMART" id="SM00530">
    <property type="entry name" value="HTH_XRE"/>
    <property type="match status" value="1"/>
</dbReference>
<dbReference type="GO" id="GO:0003677">
    <property type="term" value="F:DNA binding"/>
    <property type="evidence" value="ECO:0007669"/>
    <property type="project" value="UniProtKB-KW"/>
</dbReference>
<dbReference type="SUPFAM" id="SSF47413">
    <property type="entry name" value="lambda repressor-like DNA-binding domains"/>
    <property type="match status" value="1"/>
</dbReference>
<dbReference type="CDD" id="cd00093">
    <property type="entry name" value="HTH_XRE"/>
    <property type="match status" value="1"/>
</dbReference>
<feature type="domain" description="HTH cro/C1-type" evidence="3">
    <location>
        <begin position="17"/>
        <end position="71"/>
    </location>
</feature>
<accession>A0A3B1CVL6</accession>
<evidence type="ECO:0000256" key="1">
    <source>
        <dbReference type="ARBA" id="ARBA00007227"/>
    </source>
</evidence>
<name>A0A3B1CVL6_9ZZZZ</name>
<dbReference type="NCBIfam" id="TIGR02607">
    <property type="entry name" value="antidote_HigA"/>
    <property type="match status" value="1"/>
</dbReference>
<dbReference type="Pfam" id="PF06114">
    <property type="entry name" value="Peptidase_M78"/>
    <property type="match status" value="1"/>
</dbReference>
<dbReference type="InterPro" id="IPR001387">
    <property type="entry name" value="Cro/C1-type_HTH"/>
</dbReference>
<evidence type="ECO:0000313" key="4">
    <source>
        <dbReference type="EMBL" id="VAX34646.1"/>
    </source>
</evidence>
<sequence length="378" mass="44624">MVVKYKPFLNIGPGEFVKEELEARNWRQEDLASILGVSLKSVNKLIQNKQSITIEMAKLLSRAFGQSPQYWINLDTNYRLRLKEEDPKVKDVEVRAEIYKRMPVNEMTKKGWLDKNRDTNRLIEQVKHFWGIEEIDLSFMDRFIMPNFRKSEAFTQYNKYYALTWFRMAKNCAGYFRTEPYNQLKLNVLATNFHQYTSSSNGVKLLLGALNRAGVKFFVLSHLQKTYIDGASFFDGEKPVIVYTKRHDRVDNFWFTIAHEIGHILLHLKNKDDFFIDNLDDLKTEQEEEANKFAEKILKADKVLQYFEPLRKYISQKRVLNGADELRINPAIVVGMLQHHGWLSRRNLNRYKTSVSDIIPAKYYVERQIKKIKKAVNF</sequence>
<gene>
    <name evidence="4" type="ORF">MNBD_NITROSPIRAE03-256</name>
</gene>
<dbReference type="PROSITE" id="PS50943">
    <property type="entry name" value="HTH_CROC1"/>
    <property type="match status" value="1"/>
</dbReference>
<proteinExistence type="inferred from homology"/>
<protein>
    <recommendedName>
        <fullName evidence="3">HTH cro/C1-type domain-containing protein</fullName>
    </recommendedName>
</protein>
<dbReference type="InterPro" id="IPR013430">
    <property type="entry name" value="Toxin_antidote_HigA"/>
</dbReference>